<feature type="repeat" description="WD" evidence="3">
    <location>
        <begin position="1146"/>
        <end position="1180"/>
    </location>
</feature>
<feature type="repeat" description="WD" evidence="3">
    <location>
        <begin position="1364"/>
        <end position="1396"/>
    </location>
</feature>
<evidence type="ECO:0000256" key="2">
    <source>
        <dbReference type="ARBA" id="ARBA00022737"/>
    </source>
</evidence>
<feature type="domain" description="C2" evidence="5">
    <location>
        <begin position="1"/>
        <end position="88"/>
    </location>
</feature>
<dbReference type="PANTHER" id="PTHR22847:SF637">
    <property type="entry name" value="WD REPEAT DOMAIN 5B"/>
    <property type="match status" value="1"/>
</dbReference>
<dbReference type="PROSITE" id="PS50004">
    <property type="entry name" value="C2"/>
    <property type="match status" value="1"/>
</dbReference>
<keyword evidence="1 3" id="KW-0853">WD repeat</keyword>
<evidence type="ECO:0000256" key="3">
    <source>
        <dbReference type="PROSITE-ProRule" id="PRU00221"/>
    </source>
</evidence>
<evidence type="ECO:0000259" key="5">
    <source>
        <dbReference type="PROSITE" id="PS50004"/>
    </source>
</evidence>
<sequence>MDEWRLHRPKAEVVVEIDGNRVGCTKIATKGWEAVWNEDIYIDVVRETKVVVKVYDHRGKTHGNAALLGKADVDYTCVFASPPRTEYITLKVKKTNTTLGRVCIYLDPLECHNESATDKDSSSIISMDEVVQKAEAKISAEPSYERFKDALTWMNVVLKVTEPLSEIGLPGLKTAHDILSSVYEVLNSQKERDENVGSLGQEVAQLWAILSEIRDLNMMRTMRDIIEAATKQTLECAKFLSRYADSGIATRFFTGYFVTDERISAFQESFRDLRERLTRGASMQTWVTVERRYADMQDRMDLQGLTEAHGATFNEGRVCLAKTRQSALDRILCWVEDKSACGVYWLTGVAGCGKSTIAHTVAKVLNDNHRLGASFFFDRNDASLNNARLFCTTIASQLARYDPALRQAIVDAIKQDPGIDAKPPPNQMGPLISATTKKVHFTVPLVIVIDAIDESGTPDSRKEFMTMLRRELLTLSAQVKVLITSRDEADILSALPTDASHHPHRADVKGETQADIRLYIQSQLSDIAMRFPHLKDWPSTKDIDLLARRADGLFIWARVACDFILHGPHHDPPTHLEMIKSINPAERALAESSLDALYLTVLRETTSVDDHTAKSSFRYVVGSIITLKDPLSPIDLDHLLGLEMKNIRQPIVLADGQAIRLTSSQGWIMSLAGVLSNEGPDKPIRMIHPSIFDFFVSANRSREFCVDVQLAHRLLTNRCMTRMDILLRHDICALRDPSKVNREISDIDDRVERCIPGDLKYACRFWGFHLIQIEDAEASLASIVMEFLNRHFLHWLEVMSLLGRAGDVGILLQAVHKWSKNQHLERLAPLAQDCFRFAQQFRPIMDVSAMHIYISATVFCPRGSAIFEALQDHCPGPLPIISSGEDALTAAVCCIHEGHLDDIYAIAFLPDVDQVVSAGADSMIRVWEHTSGCLVQEPLRDHDDTVSALTVTSDGSMIASGSYDKTVRLWRASTGQSIGEPLSVSESIVGVVFLSHNTLLMACCTDGSIWIWDVQTRAVAKMARIECNGEVECIAVSPSGELLASTSCSFTRTWSLSNWTPVGDALDAGYAVTFSPDSTHLAFASQRGSSAVVCNLSTMHVIHLDGHDDCVNAVAFSPDGQLLASGSSDNTVRLWNATSGQALCTLFGHSNSIFALAFSADSTQLASASADRTVRAWDVQYALSSISAQPESNTDYVACIACSPNSQQLAFAVNDVVYISAPNSSTTPLRKHRENVQFLTFSSDGMRLVSISNDLLQWWDTQTGSTLDGVPLHGLGENSLFAMSPDYTKFAVVKDDRAIQLRSATSGEPIGEALADHEDEVKCIEFSPDGLWLATGAMDYTIRLRDPNSGAEVGDSIEVDNPSTVAFSPDSKQLASASLDGSAQLWNVSSRELIWEYSEGITGAIFSMIFTTDGRQLMAGSEDGAVVVLDVSLGTQVCKPIRRFNSCIEGLALLHGGTDLVVAANTIQIWEKGENDAWIFKQEIYPPSKMFWRKKYQPSGPFLSSLRESPRGWLTTDNGQKLLWIPEHLRCIWSPFESSRLRLGRDSPQVTLDLRDYLTWLSGISGVPYEADEEWSYRPADRSIDPDESDDTGGDSDTSGGDDTESTSDAGEESGSGEENNIAEDSDASGEDRDSKEGGSYGHAATGADRLDQSA</sequence>
<keyword evidence="2" id="KW-0677">Repeat</keyword>
<dbReference type="InterPro" id="IPR036322">
    <property type="entry name" value="WD40_repeat_dom_sf"/>
</dbReference>
<dbReference type="SUPFAM" id="SSF49562">
    <property type="entry name" value="C2 domain (Calcium/lipid-binding domain, CaLB)"/>
    <property type="match status" value="1"/>
</dbReference>
<dbReference type="GO" id="GO:1990234">
    <property type="term" value="C:transferase complex"/>
    <property type="evidence" value="ECO:0007669"/>
    <property type="project" value="UniProtKB-ARBA"/>
</dbReference>
<dbReference type="Pfam" id="PF24883">
    <property type="entry name" value="NPHP3_N"/>
    <property type="match status" value="1"/>
</dbReference>
<dbReference type="Pfam" id="PF00168">
    <property type="entry name" value="C2"/>
    <property type="match status" value="1"/>
</dbReference>
<evidence type="ECO:0000313" key="6">
    <source>
        <dbReference type="EMBL" id="OCH90160.1"/>
    </source>
</evidence>
<dbReference type="EMBL" id="KV722410">
    <property type="protein sequence ID" value="OCH90160.1"/>
    <property type="molecule type" value="Genomic_DNA"/>
</dbReference>
<organism evidence="6 7">
    <name type="scientific">Obba rivulosa</name>
    <dbReference type="NCBI Taxonomy" id="1052685"/>
    <lineage>
        <taxon>Eukaryota</taxon>
        <taxon>Fungi</taxon>
        <taxon>Dikarya</taxon>
        <taxon>Basidiomycota</taxon>
        <taxon>Agaricomycotina</taxon>
        <taxon>Agaricomycetes</taxon>
        <taxon>Polyporales</taxon>
        <taxon>Gelatoporiaceae</taxon>
        <taxon>Obba</taxon>
    </lineage>
</organism>
<dbReference type="PROSITE" id="PS50082">
    <property type="entry name" value="WD_REPEATS_2"/>
    <property type="match status" value="6"/>
</dbReference>
<dbReference type="InterPro" id="IPR019775">
    <property type="entry name" value="WD40_repeat_CS"/>
</dbReference>
<dbReference type="PRINTS" id="PR00320">
    <property type="entry name" value="GPROTEINBRPT"/>
</dbReference>
<dbReference type="SUPFAM" id="SSF52540">
    <property type="entry name" value="P-loop containing nucleoside triphosphate hydrolases"/>
    <property type="match status" value="1"/>
</dbReference>
<dbReference type="Gene3D" id="2.130.10.10">
    <property type="entry name" value="YVTN repeat-like/Quinoprotein amine dehydrogenase"/>
    <property type="match status" value="5"/>
</dbReference>
<proteinExistence type="predicted"/>
<feature type="repeat" description="WD" evidence="3">
    <location>
        <begin position="939"/>
        <end position="980"/>
    </location>
</feature>
<evidence type="ECO:0000256" key="4">
    <source>
        <dbReference type="SAM" id="MobiDB-lite"/>
    </source>
</evidence>
<accession>A0A8E2DJ95</accession>
<dbReference type="InterPro" id="IPR000008">
    <property type="entry name" value="C2_dom"/>
</dbReference>
<dbReference type="InterPro" id="IPR001680">
    <property type="entry name" value="WD40_rpt"/>
</dbReference>
<evidence type="ECO:0000256" key="1">
    <source>
        <dbReference type="ARBA" id="ARBA00022574"/>
    </source>
</evidence>
<feature type="compositionally biased region" description="Acidic residues" evidence="4">
    <location>
        <begin position="1586"/>
        <end position="1629"/>
    </location>
</feature>
<dbReference type="SUPFAM" id="SSF50978">
    <property type="entry name" value="WD40 repeat-like"/>
    <property type="match status" value="3"/>
</dbReference>
<dbReference type="OrthoDB" id="2658414at2759"/>
<dbReference type="SMART" id="SM00320">
    <property type="entry name" value="WD40"/>
    <property type="match status" value="11"/>
</dbReference>
<protein>
    <submittedName>
        <fullName evidence="6">WD40 repeat-like protein</fullName>
    </submittedName>
</protein>
<reference evidence="6 7" key="1">
    <citation type="submission" date="2016-07" db="EMBL/GenBank/DDBJ databases">
        <title>Draft genome of the white-rot fungus Obba rivulosa 3A-2.</title>
        <authorList>
            <consortium name="DOE Joint Genome Institute"/>
            <person name="Miettinen O."/>
            <person name="Riley R."/>
            <person name="Acob R."/>
            <person name="Barry K."/>
            <person name="Cullen D."/>
            <person name="De Vries R."/>
            <person name="Hainaut M."/>
            <person name="Hatakka A."/>
            <person name="Henrissat B."/>
            <person name="Hilden K."/>
            <person name="Kuo R."/>
            <person name="Labutti K."/>
            <person name="Lipzen A."/>
            <person name="Makela M.R."/>
            <person name="Sandor L."/>
            <person name="Spatafora J.W."/>
            <person name="Grigoriev I.V."/>
            <person name="Hibbett D.S."/>
        </authorList>
    </citation>
    <scope>NUCLEOTIDE SEQUENCE [LARGE SCALE GENOMIC DNA]</scope>
    <source>
        <strain evidence="6 7">3A-2</strain>
    </source>
</reference>
<keyword evidence="7" id="KW-1185">Reference proteome</keyword>
<feature type="repeat" description="WD" evidence="3">
    <location>
        <begin position="896"/>
        <end position="937"/>
    </location>
</feature>
<dbReference type="CDD" id="cd00200">
    <property type="entry name" value="WD40"/>
    <property type="match status" value="2"/>
</dbReference>
<dbReference type="InterPro" id="IPR027417">
    <property type="entry name" value="P-loop_NTPase"/>
</dbReference>
<dbReference type="InterPro" id="IPR056884">
    <property type="entry name" value="NPHP3-like_N"/>
</dbReference>
<feature type="region of interest" description="Disordered" evidence="4">
    <location>
        <begin position="1575"/>
        <end position="1655"/>
    </location>
</feature>
<gene>
    <name evidence="6" type="ORF">OBBRIDRAFT_793547</name>
</gene>
<dbReference type="InterPro" id="IPR020472">
    <property type="entry name" value="WD40_PAC1"/>
</dbReference>
<dbReference type="PROSITE" id="PS50294">
    <property type="entry name" value="WD_REPEATS_REGION"/>
    <property type="match status" value="5"/>
</dbReference>
<dbReference type="Proteomes" id="UP000250043">
    <property type="component" value="Unassembled WGS sequence"/>
</dbReference>
<feature type="compositionally biased region" description="Basic and acidic residues" evidence="4">
    <location>
        <begin position="1575"/>
        <end position="1585"/>
    </location>
</feature>
<dbReference type="InterPro" id="IPR035892">
    <property type="entry name" value="C2_domain_sf"/>
</dbReference>
<dbReference type="Gene3D" id="3.40.50.300">
    <property type="entry name" value="P-loop containing nucleotide triphosphate hydrolases"/>
    <property type="match status" value="1"/>
</dbReference>
<dbReference type="PANTHER" id="PTHR22847">
    <property type="entry name" value="WD40 REPEAT PROTEIN"/>
    <property type="match status" value="1"/>
</dbReference>
<dbReference type="PROSITE" id="PS00678">
    <property type="entry name" value="WD_REPEATS_1"/>
    <property type="match status" value="3"/>
</dbReference>
<dbReference type="Gene3D" id="2.60.40.150">
    <property type="entry name" value="C2 domain"/>
    <property type="match status" value="1"/>
</dbReference>
<feature type="repeat" description="WD" evidence="3">
    <location>
        <begin position="1314"/>
        <end position="1355"/>
    </location>
</feature>
<name>A0A8E2DJ95_9APHY</name>
<feature type="repeat" description="WD" evidence="3">
    <location>
        <begin position="1104"/>
        <end position="1145"/>
    </location>
</feature>
<dbReference type="InterPro" id="IPR015943">
    <property type="entry name" value="WD40/YVTN_repeat-like_dom_sf"/>
</dbReference>
<dbReference type="Pfam" id="PF00400">
    <property type="entry name" value="WD40"/>
    <property type="match status" value="7"/>
</dbReference>
<dbReference type="InterPro" id="IPR011659">
    <property type="entry name" value="WD40"/>
</dbReference>
<dbReference type="Pfam" id="PF07676">
    <property type="entry name" value="PD40"/>
    <property type="match status" value="1"/>
</dbReference>
<evidence type="ECO:0000313" key="7">
    <source>
        <dbReference type="Proteomes" id="UP000250043"/>
    </source>
</evidence>